<accession>A0A4Q1BVN7</accession>
<dbReference type="EMBL" id="SDIL01000003">
    <property type="protein sequence ID" value="RXK42190.1"/>
    <property type="molecule type" value="Genomic_DNA"/>
</dbReference>
<dbReference type="CDD" id="cd06143">
    <property type="entry name" value="PAN2_exo"/>
    <property type="match status" value="1"/>
</dbReference>
<dbReference type="InterPro" id="IPR030843">
    <property type="entry name" value="PAN2"/>
</dbReference>
<comment type="caution">
    <text evidence="9">Lacks conserved residue(s) required for the propagation of feature annotation.</text>
</comment>
<keyword evidence="13" id="KW-1185">Reference proteome</keyword>
<feature type="compositionally biased region" description="Polar residues" evidence="10">
    <location>
        <begin position="1145"/>
        <end position="1176"/>
    </location>
</feature>
<evidence type="ECO:0000313" key="13">
    <source>
        <dbReference type="Proteomes" id="UP000289152"/>
    </source>
</evidence>
<dbReference type="Pfam" id="PF13423">
    <property type="entry name" value="UCH_1"/>
    <property type="match status" value="1"/>
</dbReference>
<keyword evidence="2 9" id="KW-0963">Cytoplasm</keyword>
<name>A0A4Q1BVN7_TREME</name>
<dbReference type="InterPro" id="IPR013520">
    <property type="entry name" value="Ribonucl_H"/>
</dbReference>
<dbReference type="GO" id="GO:0046872">
    <property type="term" value="F:metal ion binding"/>
    <property type="evidence" value="ECO:0007669"/>
    <property type="project" value="UniProtKB-KW"/>
</dbReference>
<reference evidence="12 13" key="1">
    <citation type="submission" date="2016-06" db="EMBL/GenBank/DDBJ databases">
        <title>Evolution of pathogenesis and genome organization in the Tremellales.</title>
        <authorList>
            <person name="Cuomo C."/>
            <person name="Litvintseva A."/>
            <person name="Heitman J."/>
            <person name="Chen Y."/>
            <person name="Sun S."/>
            <person name="Springer D."/>
            <person name="Dromer F."/>
            <person name="Young S."/>
            <person name="Zeng Q."/>
            <person name="Chapman S."/>
            <person name="Gujja S."/>
            <person name="Saif S."/>
            <person name="Birren B."/>
        </authorList>
    </citation>
    <scope>NUCLEOTIDE SEQUENCE [LARGE SCALE GENOMIC DNA]</scope>
    <source>
        <strain evidence="12 13">ATCC 28783</strain>
    </source>
</reference>
<dbReference type="PROSITE" id="PS50235">
    <property type="entry name" value="USP_3"/>
    <property type="match status" value="1"/>
</dbReference>
<comment type="subunit">
    <text evidence="9">Forms a heterotrimer with an asymmetric homodimer of the regulatory subunit PAN3 to form the poly(A)-nuclease (PAN) deadenylation complex.</text>
</comment>
<dbReference type="InterPro" id="IPR028881">
    <property type="entry name" value="PAN2_UCH_dom"/>
</dbReference>
<evidence type="ECO:0000313" key="12">
    <source>
        <dbReference type="EMBL" id="RXK42190.1"/>
    </source>
</evidence>
<sequence>MTYYQPLHVFPLPPTPYDPQPWPTSLTVDPTSDLLWVGSSSGLVSALCSPLSLHRNVQFPVVSTPPGMYRLPINEEVKEIRMTERDVWTLTLGGMTGRKRGGQPKWIVEDKLKTLNTMTPNPINSHEVLAGGSGQMLLANASRGEVVRYYDTPSPTVKLFSQARNVVCASLSGQVNILDPRTGFKPMVGTKPFQAHTGGLSGADLQGNLVATWGWTHRQGHPLSDTFVRVYDVRTLRSLPPVTFPEGAAFCLLHPTDPMKMVVTSQQGFMQNVDTSQGPQSTTFQPLNVGSFVTSMALSPVGDYLVFGEGNGNLHLWTTHDISEHAPRGEDGQLYLPPFSGFDGSAPEWPDDSEPPPMILWTDDTPLNLVGMPVYTEPLLSNFPPADYATDYSPFYNSLEPIPDNIQAKLHLQDGTLWARLGPEDKGISRLKLRPIAGGPTAAKHRRDRRQSAPRFRSERRTKDNVFFEDDDEVDLDTVPKHFKKVEIKYSKFGVEDFDFAYYNDTSFSGLETDILNSYTNALLQALHYTIPVRAVAKAHICVDCKKEHCLLCEAGFLFRMLEDAKGINCQASNFSRAFSATPQAVALGLLEENTSSKSTSAYGNMIQNFNRWLLSTFSTESIVEGKTFDLLPKTLADLSLGDRNNVDAPNSVMSAIDQILGVKVKTTSTCAACGYVTERDSTLQAVDLQYPKNSDDVSFSEILASSVSRDTLHKASCLNCKQFARLNISRRLAHGITSLPPVLSVNAKVTSPAIFDIWKDRPDQDPFLPSVLSIIVGSDGDMFAGDGPEAVAYRLRSLVIQVQDTLDAPSHLVAFAKIDADDDSDGGWVMFNDFVVRPISEETVFSFPADWKTPAVCIFERVDVNQSLDLSVLPKTLDLRSLLDDVSMARHRRDDEIKHVILSPDEMPKPGTTIAIDAEFVLLQPEEMEFRSDGTKNVLRPSHMSLARVSVLRGEGQKETIPFIDDYIHTKEVVVDYLTEFSGIQSGDLDPELSPHTLVPLKVAYKKLRLLVDMGCVFVGHGLAKDFRTINIFVPPSQVMDTVNLFVLPKRQRKLSLRFLSWYLLQKDIQTSTHDSIEDAEYALLLYKLYRKYQKAGKFEELMEDIFSNGAKYGFKVPQNPADPTTVSPSSTPQASAFLPLPTPQKSRTGNSPTADTPSWSPAYSSPHGQEVSQQRLERQRQYAPVTTPSKVRPPRR</sequence>
<dbReference type="Gene3D" id="3.30.420.10">
    <property type="entry name" value="Ribonuclease H-like superfamily/Ribonuclease H"/>
    <property type="match status" value="1"/>
</dbReference>
<dbReference type="GO" id="GO:0003676">
    <property type="term" value="F:nucleic acid binding"/>
    <property type="evidence" value="ECO:0007669"/>
    <property type="project" value="InterPro"/>
</dbReference>
<dbReference type="GO" id="GO:0031251">
    <property type="term" value="C:PAN complex"/>
    <property type="evidence" value="ECO:0007669"/>
    <property type="project" value="UniProtKB-UniRule"/>
</dbReference>
<dbReference type="InterPro" id="IPR036397">
    <property type="entry name" value="RNaseH_sf"/>
</dbReference>
<dbReference type="EC" id="3.1.13.4" evidence="9"/>
<feature type="region of interest" description="Disordered" evidence="10">
    <location>
        <begin position="439"/>
        <end position="459"/>
    </location>
</feature>
<dbReference type="Proteomes" id="UP000289152">
    <property type="component" value="Unassembled WGS sequence"/>
</dbReference>
<dbReference type="Gene3D" id="2.130.10.10">
    <property type="entry name" value="YVTN repeat-like/Quinoprotein amine dehydrogenase"/>
    <property type="match status" value="1"/>
</dbReference>
<feature type="binding site" evidence="9">
    <location>
        <position position="918"/>
    </location>
    <ligand>
        <name>a divalent metal cation</name>
        <dbReference type="ChEBI" id="CHEBI:60240"/>
        <note>catalytic</note>
    </ligand>
</feature>
<protein>
    <recommendedName>
        <fullName evidence="9">PAN2-PAN3 deadenylation complex catalytic subunit PAN2</fullName>
        <ecNumber evidence="9">3.1.13.4</ecNumber>
    </recommendedName>
    <alternativeName>
        <fullName evidence="9">PAB1P-dependent poly(A)-specific ribonuclease</fullName>
    </alternativeName>
    <alternativeName>
        <fullName evidence="9">Poly(A)-nuclease deadenylation complex subunit 2</fullName>
        <shortName evidence="9">PAN deadenylation complex subunit 2</shortName>
    </alternativeName>
</protein>
<dbReference type="Pfam" id="PF20770">
    <property type="entry name" value="PAN2_N"/>
    <property type="match status" value="1"/>
</dbReference>
<evidence type="ECO:0000256" key="6">
    <source>
        <dbReference type="ARBA" id="ARBA00022723"/>
    </source>
</evidence>
<dbReference type="InterPro" id="IPR048841">
    <property type="entry name" value="PAN2_N"/>
</dbReference>
<dbReference type="AlphaFoldDB" id="A0A4Q1BVN7"/>
<evidence type="ECO:0000256" key="3">
    <source>
        <dbReference type="ARBA" id="ARBA00022574"/>
    </source>
</evidence>
<dbReference type="PANTHER" id="PTHR15728:SF0">
    <property type="entry name" value="PAN2-PAN3 DEADENYLATION COMPLEX CATALYTIC SUBUNIT PAN2"/>
    <property type="match status" value="1"/>
</dbReference>
<feature type="binding site" evidence="9">
    <location>
        <position position="920"/>
    </location>
    <ligand>
        <name>a divalent metal cation</name>
        <dbReference type="ChEBI" id="CHEBI:60240"/>
        <note>catalytic</note>
    </ligand>
</feature>
<dbReference type="GO" id="GO:0000289">
    <property type="term" value="P:nuclear-transcribed mRNA poly(A) tail shortening"/>
    <property type="evidence" value="ECO:0007669"/>
    <property type="project" value="UniProtKB-UniRule"/>
</dbReference>
<feature type="domain" description="USP" evidence="11">
    <location>
        <begin position="509"/>
        <end position="863"/>
    </location>
</feature>
<dbReference type="OrthoDB" id="16516at2759"/>
<evidence type="ECO:0000256" key="2">
    <source>
        <dbReference type="ARBA" id="ARBA00022490"/>
    </source>
</evidence>
<evidence type="ECO:0000259" key="11">
    <source>
        <dbReference type="PROSITE" id="PS50235"/>
    </source>
</evidence>
<comment type="caution">
    <text evidence="12">The sequence shown here is derived from an EMBL/GenBank/DDBJ whole genome shotgun (WGS) entry which is preliminary data.</text>
</comment>
<dbReference type="SUPFAM" id="SSF50998">
    <property type="entry name" value="Quinoprotein alcohol dehydrogenase-like"/>
    <property type="match status" value="1"/>
</dbReference>
<dbReference type="SMART" id="SM00479">
    <property type="entry name" value="EXOIII"/>
    <property type="match status" value="1"/>
</dbReference>
<dbReference type="Pfam" id="PF00929">
    <property type="entry name" value="RNase_T"/>
    <property type="match status" value="1"/>
</dbReference>
<keyword evidence="4 9" id="KW-0507">mRNA processing</keyword>
<gene>
    <name evidence="9" type="primary">PAN2</name>
    <name evidence="12" type="ORF">M231_00547</name>
</gene>
<dbReference type="InterPro" id="IPR011047">
    <property type="entry name" value="Quinoprotein_ADH-like_sf"/>
</dbReference>
<dbReference type="SUPFAM" id="SSF53098">
    <property type="entry name" value="Ribonuclease H-like"/>
    <property type="match status" value="1"/>
</dbReference>
<evidence type="ECO:0000256" key="1">
    <source>
        <dbReference type="ARBA" id="ARBA00004496"/>
    </source>
</evidence>
<dbReference type="InterPro" id="IPR015943">
    <property type="entry name" value="WD40/YVTN_repeat-like_dom_sf"/>
</dbReference>
<proteinExistence type="inferred from homology"/>
<keyword evidence="5 9" id="KW-0540">Nuclease</keyword>
<dbReference type="STRING" id="5217.A0A4Q1BVN7"/>
<evidence type="ECO:0000256" key="10">
    <source>
        <dbReference type="SAM" id="MobiDB-lite"/>
    </source>
</evidence>
<dbReference type="Gene3D" id="3.90.70.10">
    <property type="entry name" value="Cysteine proteinases"/>
    <property type="match status" value="1"/>
</dbReference>
<comment type="function">
    <text evidence="9">Catalytic subunit of the poly(A)-nuclease (PAN) deadenylation complex, one of two cytoplasmic mRNA deadenylases involved in mRNA turnover. PAN specifically shortens poly(A) tails of RNA and the activity is stimulated by poly(A)-binding protein PAB1. PAN deadenylation is followed by rapid degradation of the shortened mRNA tails by the CCR4-NOT complex. Deadenylated mRNAs are then degraded by two alternative mechanisms, namely exosome-mediated 3'-5' exonucleolytic degradation, or deadenlyation-dependent mRNA decaping and subsequent 5'-3' exonucleolytic degradation by XRN1. May also be involved in post-transcriptional maturation of mRNA poly(A) tails.</text>
</comment>
<evidence type="ECO:0000256" key="5">
    <source>
        <dbReference type="ARBA" id="ARBA00022722"/>
    </source>
</evidence>
<comment type="activity regulation">
    <text evidence="9">Positively regulated by the regulatory subunit PAN3.</text>
</comment>
<dbReference type="InterPro" id="IPR038765">
    <property type="entry name" value="Papain-like_cys_pep_sf"/>
</dbReference>
<evidence type="ECO:0000256" key="9">
    <source>
        <dbReference type="HAMAP-Rule" id="MF_03182"/>
    </source>
</evidence>
<dbReference type="GO" id="GO:0006397">
    <property type="term" value="P:mRNA processing"/>
    <property type="evidence" value="ECO:0007669"/>
    <property type="project" value="UniProtKB-KW"/>
</dbReference>
<dbReference type="HAMAP" id="MF_03182">
    <property type="entry name" value="PAN2"/>
    <property type="match status" value="1"/>
</dbReference>
<dbReference type="InParanoid" id="A0A4Q1BVN7"/>
<feature type="compositionally biased region" description="Polar residues" evidence="10">
    <location>
        <begin position="1123"/>
        <end position="1136"/>
    </location>
</feature>
<feature type="binding site" evidence="9">
    <location>
        <position position="1027"/>
    </location>
    <ligand>
        <name>a divalent metal cation</name>
        <dbReference type="ChEBI" id="CHEBI:60240"/>
        <note>catalytic</note>
    </ligand>
</feature>
<dbReference type="VEuPathDB" id="FungiDB:TREMEDRAFT_31884"/>
<comment type="subcellular location">
    <subcellularLocation>
        <location evidence="1 9">Cytoplasm</location>
    </subcellularLocation>
</comment>
<feature type="region of interest" description="Disordered" evidence="10">
    <location>
        <begin position="1119"/>
        <end position="1198"/>
    </location>
</feature>
<dbReference type="FunCoup" id="A0A4Q1BVN7">
    <property type="interactions" value="362"/>
</dbReference>
<comment type="cofactor">
    <cofactor evidence="9">
        <name>a divalent metal cation</name>
        <dbReference type="ChEBI" id="CHEBI:60240"/>
    </cofactor>
    <text evidence="9">Binds 2 metal cations per subunit in the catalytic exonuclease domain.</text>
</comment>
<keyword evidence="8 9" id="KW-0269">Exonuclease</keyword>
<evidence type="ECO:0000256" key="8">
    <source>
        <dbReference type="ARBA" id="ARBA00022839"/>
    </source>
</evidence>
<dbReference type="InterPro" id="IPR012337">
    <property type="entry name" value="RNaseH-like_sf"/>
</dbReference>
<dbReference type="FunFam" id="3.30.420.10:FF:000028">
    <property type="entry name" value="PAN2-PAN3 deadenylation complex catalytic subunit PAN2"/>
    <property type="match status" value="1"/>
</dbReference>
<keyword evidence="7 9" id="KW-0378">Hydrolase</keyword>
<dbReference type="GO" id="GO:0004535">
    <property type="term" value="F:poly(A)-specific ribonuclease activity"/>
    <property type="evidence" value="ECO:0007669"/>
    <property type="project" value="UniProtKB-UniRule"/>
</dbReference>
<dbReference type="SUPFAM" id="SSF54001">
    <property type="entry name" value="Cysteine proteinases"/>
    <property type="match status" value="1"/>
</dbReference>
<comment type="catalytic activity">
    <reaction evidence="9">
        <text>Exonucleolytic cleavage of poly(A) to 5'-AMP.</text>
        <dbReference type="EC" id="3.1.13.4"/>
    </reaction>
</comment>
<dbReference type="InterPro" id="IPR028889">
    <property type="entry name" value="USP"/>
</dbReference>
<keyword evidence="6 9" id="KW-0479">Metal-binding</keyword>
<dbReference type="PANTHER" id="PTHR15728">
    <property type="entry name" value="DEADENYLATION COMPLEX CATALYTIC SUBUNIT PAN2"/>
    <property type="match status" value="1"/>
</dbReference>
<evidence type="ECO:0000256" key="4">
    <source>
        <dbReference type="ARBA" id="ARBA00022664"/>
    </source>
</evidence>
<comment type="similarity">
    <text evidence="9">Belongs to the peptidase C19 family. PAN2 subfamily.</text>
</comment>
<comment type="domain">
    <text evidence="9">The linker, or PAN3 interaction domain (PID), between the WD40 repeats and the pseudo-UCH domain mediates interaction with PAN3.</text>
</comment>
<feature type="binding site" evidence="9">
    <location>
        <position position="1080"/>
    </location>
    <ligand>
        <name>a divalent metal cation</name>
        <dbReference type="ChEBI" id="CHEBI:60240"/>
        <note>catalytic</note>
    </ligand>
</feature>
<comment type="domain">
    <text evidence="9">Contains a pseudo-UCH domain. This ubiquitin C-terminal hydrolase (UCH)-like or ubiquitin specific protease (USP)-like domain is predicted to be catalytically inactive because it lacks the active site catalytic triad characteristic of thiol proteases, with residues at the equivalent structural positions that are incompatible with catalysis, and it cannot bind ubiquitin. It functions as a structural scaffold for intra- and intermolecular interactions in the complex.</text>
</comment>
<organism evidence="12 13">
    <name type="scientific">Tremella mesenterica</name>
    <name type="common">Jelly fungus</name>
    <dbReference type="NCBI Taxonomy" id="5217"/>
    <lineage>
        <taxon>Eukaryota</taxon>
        <taxon>Fungi</taxon>
        <taxon>Dikarya</taxon>
        <taxon>Basidiomycota</taxon>
        <taxon>Agaricomycotina</taxon>
        <taxon>Tremellomycetes</taxon>
        <taxon>Tremellales</taxon>
        <taxon>Tremellaceae</taxon>
        <taxon>Tremella</taxon>
    </lineage>
</organism>
<dbReference type="GO" id="GO:0000932">
    <property type="term" value="C:P-body"/>
    <property type="evidence" value="ECO:0007669"/>
    <property type="project" value="TreeGrafter"/>
</dbReference>
<keyword evidence="3" id="KW-0853">WD repeat</keyword>
<evidence type="ECO:0000256" key="7">
    <source>
        <dbReference type="ARBA" id="ARBA00022801"/>
    </source>
</evidence>
<dbReference type="InterPro" id="IPR050785">
    <property type="entry name" value="PAN2-PAN3_catalytic_subunit"/>
</dbReference>